<organism evidence="2 3">
    <name type="scientific">Desulfonema limicola</name>
    <dbReference type="NCBI Taxonomy" id="45656"/>
    <lineage>
        <taxon>Bacteria</taxon>
        <taxon>Pseudomonadati</taxon>
        <taxon>Thermodesulfobacteriota</taxon>
        <taxon>Desulfobacteria</taxon>
        <taxon>Desulfobacterales</taxon>
        <taxon>Desulfococcaceae</taxon>
        <taxon>Desulfonema</taxon>
    </lineage>
</organism>
<name>A0A975GG63_9BACT</name>
<dbReference type="RefSeq" id="WP_207691617.1">
    <property type="nucleotide sequence ID" value="NZ_CP061799.1"/>
</dbReference>
<proteinExistence type="predicted"/>
<reference evidence="2" key="1">
    <citation type="journal article" date="2021" name="Microb. Physiol.">
        <title>Proteogenomic Insights into the Physiology of Marine, Sulfate-Reducing, Filamentous Desulfonema limicola and Desulfonema magnum.</title>
        <authorList>
            <person name="Schnaars V."/>
            <person name="Wohlbrand L."/>
            <person name="Scheve S."/>
            <person name="Hinrichs C."/>
            <person name="Reinhardt R."/>
            <person name="Rabus R."/>
        </authorList>
    </citation>
    <scope>NUCLEOTIDE SEQUENCE</scope>
    <source>
        <strain evidence="2">5ac10</strain>
    </source>
</reference>
<dbReference type="InterPro" id="IPR004919">
    <property type="entry name" value="GmrSD_N"/>
</dbReference>
<dbReference type="Proteomes" id="UP000663720">
    <property type="component" value="Chromosome"/>
</dbReference>
<dbReference type="Pfam" id="PF03235">
    <property type="entry name" value="GmrSD_N"/>
    <property type="match status" value="1"/>
</dbReference>
<sequence length="603" mass="69230">MIGIGTTFRSGEPSLLDILEKIHKGEKQLPDFQRGWVWDDNHIRSLIASVSMSYPIGAVMLMETGGEGVRFRPRTVEGVILDTEIEPQMLILDGQQRLTSLYLALHSLNAVPTRTDKGIDIKRYYYLDIEKCLDPDEDRFDAILSISEDRKITSDFGRKVDLDISSQELEFESGLFPLSIIFDPPKYSSWRRGYQRKFRHDDNKLDKFDEFESLIIQRFQQYRVPTIELLRDTPKEAVCQVFEKVNTGGVSLTVFELITATFAADDYNLRDDWRERKNRLYDYGPLKGVDSTDFLTSITLLSSYQRHKNTGSSVSCKRKDVLRLTLDEYKFNCDLLEEGMIKTARLLIREKIFDDKSIPYQTQLIPLSAICTILGDRFEDDAIKNKLLRWYWCGVLGELYGGANETRYALDIQDVLSWIEDSGNEPRTIRDANFNPLRLLSLQTRLSAAYKGLMVQLMKQGGLDFLNGDPIDLTLYFDRAVDIHHIFPKAYCQSQGYSKSHWNSIVNKAPLTARTNRIIGGKAPSIYIESIEKNHKIETERMDEIMKTHLINPAFLRADDFNAFFINRAAYILDLISNAMRKQVTGRDSEEIINAFGASLALS</sequence>
<dbReference type="AlphaFoldDB" id="A0A975GG63"/>
<dbReference type="EMBL" id="CP061799">
    <property type="protein sequence ID" value="QTA79918.1"/>
    <property type="molecule type" value="Genomic_DNA"/>
</dbReference>
<accession>A0A975GG63</accession>
<gene>
    <name evidence="2" type="ORF">dnl_22000</name>
</gene>
<dbReference type="PANTHER" id="PTHR37292:SF2">
    <property type="entry name" value="DUF262 DOMAIN-CONTAINING PROTEIN"/>
    <property type="match status" value="1"/>
</dbReference>
<protein>
    <submittedName>
        <fullName evidence="2">DUF262</fullName>
    </submittedName>
</protein>
<evidence type="ECO:0000313" key="3">
    <source>
        <dbReference type="Proteomes" id="UP000663720"/>
    </source>
</evidence>
<keyword evidence="3" id="KW-1185">Reference proteome</keyword>
<dbReference type="PANTHER" id="PTHR37292">
    <property type="entry name" value="VNG6097C"/>
    <property type="match status" value="1"/>
</dbReference>
<dbReference type="KEGG" id="dli:dnl_22000"/>
<evidence type="ECO:0000313" key="2">
    <source>
        <dbReference type="EMBL" id="QTA79918.1"/>
    </source>
</evidence>
<evidence type="ECO:0000259" key="1">
    <source>
        <dbReference type="Pfam" id="PF03235"/>
    </source>
</evidence>
<feature type="domain" description="GmrSD restriction endonucleases N-terminal" evidence="1">
    <location>
        <begin position="16"/>
        <end position="262"/>
    </location>
</feature>